<dbReference type="InterPro" id="IPR019426">
    <property type="entry name" value="7TM_GPCR_serpentine_rcpt_Srv"/>
</dbReference>
<proteinExistence type="predicted"/>
<dbReference type="EMBL" id="UYSL01019993">
    <property type="protein sequence ID" value="VDL71930.1"/>
    <property type="molecule type" value="Genomic_DNA"/>
</dbReference>
<gene>
    <name evidence="6" type="ORF">NBR_LOCUS8341</name>
</gene>
<dbReference type="WBParaSite" id="NBR_0000834001-mRNA-1">
    <property type="protein sequence ID" value="NBR_0000834001-mRNA-1"/>
    <property type="gene ID" value="NBR_0000834001"/>
</dbReference>
<evidence type="ECO:0000313" key="7">
    <source>
        <dbReference type="Proteomes" id="UP000271162"/>
    </source>
</evidence>
<dbReference type="Gene3D" id="1.20.1070.10">
    <property type="entry name" value="Rhodopsin 7-helix transmembrane proteins"/>
    <property type="match status" value="1"/>
</dbReference>
<dbReference type="SUPFAM" id="SSF81321">
    <property type="entry name" value="Family A G protein-coupled receptor-like"/>
    <property type="match status" value="1"/>
</dbReference>
<feature type="transmembrane region" description="Helical" evidence="5">
    <location>
        <begin position="48"/>
        <end position="70"/>
    </location>
</feature>
<accession>A0A0N4XYY6</accession>
<evidence type="ECO:0000256" key="5">
    <source>
        <dbReference type="SAM" id="Phobius"/>
    </source>
</evidence>
<feature type="transmembrane region" description="Helical" evidence="5">
    <location>
        <begin position="231"/>
        <end position="249"/>
    </location>
</feature>
<keyword evidence="7" id="KW-1185">Reference proteome</keyword>
<dbReference type="Pfam" id="PF10323">
    <property type="entry name" value="7TM_GPCR_Srv"/>
    <property type="match status" value="1"/>
</dbReference>
<keyword evidence="3" id="KW-0675">Receptor</keyword>
<dbReference type="GO" id="GO:0008188">
    <property type="term" value="F:neuropeptide receptor activity"/>
    <property type="evidence" value="ECO:0007669"/>
    <property type="project" value="TreeGrafter"/>
</dbReference>
<reference evidence="6 7" key="2">
    <citation type="submission" date="2018-11" db="EMBL/GenBank/DDBJ databases">
        <authorList>
            <consortium name="Pathogen Informatics"/>
        </authorList>
    </citation>
    <scope>NUCLEOTIDE SEQUENCE [LARGE SCALE GENOMIC DNA]</scope>
</reference>
<evidence type="ECO:0000256" key="4">
    <source>
        <dbReference type="ARBA" id="ARBA00023224"/>
    </source>
</evidence>
<keyword evidence="4" id="KW-0807">Transducer</keyword>
<dbReference type="GO" id="GO:0005886">
    <property type="term" value="C:plasma membrane"/>
    <property type="evidence" value="ECO:0007669"/>
    <property type="project" value="TreeGrafter"/>
</dbReference>
<name>A0A0N4XYY6_NIPBR</name>
<feature type="transmembrane region" description="Helical" evidence="5">
    <location>
        <begin position="131"/>
        <end position="150"/>
    </location>
</feature>
<feature type="transmembrane region" description="Helical" evidence="5">
    <location>
        <begin position="261"/>
        <end position="283"/>
    </location>
</feature>
<evidence type="ECO:0000256" key="2">
    <source>
        <dbReference type="ARBA" id="ARBA00023040"/>
    </source>
</evidence>
<protein>
    <submittedName>
        <fullName evidence="8">7TM_GPCR_Srx domain-containing protein</fullName>
    </submittedName>
</protein>
<evidence type="ECO:0000313" key="6">
    <source>
        <dbReference type="EMBL" id="VDL71930.1"/>
    </source>
</evidence>
<feature type="transmembrane region" description="Helical" evidence="5">
    <location>
        <begin position="16"/>
        <end position="36"/>
    </location>
</feature>
<keyword evidence="5" id="KW-1133">Transmembrane helix</keyword>
<keyword evidence="5" id="KW-0812">Transmembrane</keyword>
<comment type="subcellular location">
    <subcellularLocation>
        <location evidence="1">Membrane</location>
        <topology evidence="1">Multi-pass membrane protein</topology>
    </subcellularLocation>
</comment>
<dbReference type="PANTHER" id="PTHR24238">
    <property type="entry name" value="G-PROTEIN COUPLED RECEPTOR"/>
    <property type="match status" value="1"/>
</dbReference>
<feature type="transmembrane region" description="Helical" evidence="5">
    <location>
        <begin position="181"/>
        <end position="206"/>
    </location>
</feature>
<feature type="transmembrane region" description="Helical" evidence="5">
    <location>
        <begin position="90"/>
        <end position="110"/>
    </location>
</feature>
<dbReference type="PANTHER" id="PTHR24238:SF76">
    <property type="entry name" value="G_PROTEIN_RECEP_F1_2 DOMAIN-CONTAINING PROTEIN"/>
    <property type="match status" value="1"/>
</dbReference>
<organism evidence="8">
    <name type="scientific">Nippostrongylus brasiliensis</name>
    <name type="common">Rat hookworm</name>
    <dbReference type="NCBI Taxonomy" id="27835"/>
    <lineage>
        <taxon>Eukaryota</taxon>
        <taxon>Metazoa</taxon>
        <taxon>Ecdysozoa</taxon>
        <taxon>Nematoda</taxon>
        <taxon>Chromadorea</taxon>
        <taxon>Rhabditida</taxon>
        <taxon>Rhabditina</taxon>
        <taxon>Rhabditomorpha</taxon>
        <taxon>Strongyloidea</taxon>
        <taxon>Heligmosomidae</taxon>
        <taxon>Nippostrongylus</taxon>
    </lineage>
</organism>
<dbReference type="Proteomes" id="UP000271162">
    <property type="component" value="Unassembled WGS sequence"/>
</dbReference>
<evidence type="ECO:0000313" key="8">
    <source>
        <dbReference type="WBParaSite" id="NBR_0000834001-mRNA-1"/>
    </source>
</evidence>
<dbReference type="AlphaFoldDB" id="A0A0N4XYY6"/>
<reference evidence="8" key="1">
    <citation type="submission" date="2017-02" db="UniProtKB">
        <authorList>
            <consortium name="WormBaseParasite"/>
        </authorList>
    </citation>
    <scope>IDENTIFICATION</scope>
</reference>
<dbReference type="OMA" id="THFQPWY"/>
<keyword evidence="5" id="KW-0472">Membrane</keyword>
<evidence type="ECO:0000256" key="1">
    <source>
        <dbReference type="ARBA" id="ARBA00004141"/>
    </source>
</evidence>
<keyword evidence="2" id="KW-0297">G-protein coupled receptor</keyword>
<evidence type="ECO:0000256" key="3">
    <source>
        <dbReference type="ARBA" id="ARBA00023170"/>
    </source>
</evidence>
<sequence>MQNANWYEQPLNYEDVLAGGSLISISTMSILLYAVIIKVMRKQDKVVIGYRFLISAGFSDIVLLVNYGIWPGLTILLKSEMIPTWGRHWLQLYLDWAWFAMVWHYTVVGWSRWSAIRSPIAFRAQSRKRSYTICAFCYIIALIQVLATHFQPWYVTFYYEPSSYGMLADDFELYLTGGQSMMFLTFHLIAIIPPIIFYTWTLALLLKRRRIAMNNANSAVHVAHSHIESRLLLPCLLNMVVFIFGQVVITNGTGEGKWAGFSVMLVFCTNSALNPWLLLLCSASIRRQLLEMIGFRDPSFGPEKFTTTIYGNPLALKCKGDVTPSPALSVQVRLYPSPIGSESSTKL</sequence>
<dbReference type="CDD" id="cd00637">
    <property type="entry name" value="7tm_classA_rhodopsin-like"/>
    <property type="match status" value="1"/>
</dbReference>